<dbReference type="EMBL" id="FUWJ01000013">
    <property type="protein sequence ID" value="SKA36270.1"/>
    <property type="molecule type" value="Genomic_DNA"/>
</dbReference>
<keyword evidence="2" id="KW-0808">Transferase</keyword>
<keyword evidence="3" id="KW-1185">Reference proteome</keyword>
<dbReference type="GO" id="GO:0016740">
    <property type="term" value="F:transferase activity"/>
    <property type="evidence" value="ECO:0007669"/>
    <property type="project" value="UniProtKB-KW"/>
</dbReference>
<dbReference type="Pfam" id="PF00535">
    <property type="entry name" value="Glycos_transf_2"/>
    <property type="match status" value="1"/>
</dbReference>
<evidence type="ECO:0000259" key="1">
    <source>
        <dbReference type="Pfam" id="PF00535"/>
    </source>
</evidence>
<dbReference type="STRING" id="225324.SAMN02745126_05797"/>
<accession>A0A1T4T6Z7</accession>
<reference evidence="3" key="1">
    <citation type="submission" date="2017-02" db="EMBL/GenBank/DDBJ databases">
        <authorList>
            <person name="Varghese N."/>
            <person name="Submissions S."/>
        </authorList>
    </citation>
    <scope>NUCLEOTIDE SEQUENCE [LARGE SCALE GENOMIC DNA]</scope>
    <source>
        <strain evidence="3">ATCC 27094</strain>
    </source>
</reference>
<organism evidence="2 3">
    <name type="scientific">Enhydrobacter aerosaccus</name>
    <dbReference type="NCBI Taxonomy" id="225324"/>
    <lineage>
        <taxon>Bacteria</taxon>
        <taxon>Pseudomonadati</taxon>
        <taxon>Pseudomonadota</taxon>
        <taxon>Alphaproteobacteria</taxon>
        <taxon>Hyphomicrobiales</taxon>
        <taxon>Enhydrobacter</taxon>
    </lineage>
</organism>
<dbReference type="InterPro" id="IPR001173">
    <property type="entry name" value="Glyco_trans_2-like"/>
</dbReference>
<protein>
    <submittedName>
        <fullName evidence="2">Glycosyltransferase, GT2 family</fullName>
    </submittedName>
</protein>
<sequence>MISSLVTYGRRVLGDTSPVNVESGDLRFHIDEPDKVEVLITARSTIRISGWAVDLRTLHRPKIRIRVGKSEYAASAVPRQDVQEALAIFGAIPVDSGFASKIELPFGRSVIDVETEDAPGQWRTLRRQAILCFSIARIFSFRTRSQVSGSRGYYFHIDRPKRRRFELVENRRMLVSGWAIDTGTGKRLNVEIKIGGESYTGNPKAREDVANAFVGVCSLPLECGFELLVTLSIGIQKIELFLLTPDDERVPIFSSWLLFVPWSLSNQEDKLTYRKWKEINQKLVEQQLPELRDHITNMLYRPKFTVVIYVDNEADLKATLVSIKQQIYACSQVWICGSTSMKVERSTTDVRYASTIPWMELTGDFVIFLRSGYTLRREALYSFASFLNRDPNADLIYADEERQNGSDILSFFKPAWSPDYLESFNYIGYGACFRISLANLCSKPAGHYDFVLRFTEIARRVCHVDQVLFTCAGRESKGSEGQAGVAALESRLLRTGRKGQVTPGNQELEYFRIKVEPSEKPLVSVVIPTAGQVVQHNDQPLDLILNCVAQIRDRTSYKNIEIVVVDNDDLSHRQLATLEQAQCKRITFREPKFNVAKKLNLGASIASGDILLLLNDDIEILSTDWIERMLEHFEKPHVGVVGPKLLYRDLTTQHVGVVHNSGNPDHVRRLFPRDDAGYFFSTGGVRNFGAVTGACMMTRRSVYQEVGGYSEELAISYNDTDYCMKVQRLGLSIVYTPYAELIHFESQSRVPKLDIDEAHWYQQTWARESVSDPYYNERFLSVASPTFEVTINPRLL</sequence>
<feature type="domain" description="Glycosyltransferase 2-like" evidence="1">
    <location>
        <begin position="525"/>
        <end position="706"/>
    </location>
</feature>
<dbReference type="PANTHER" id="PTHR43179:SF7">
    <property type="entry name" value="RHAMNOSYLTRANSFERASE WBBL"/>
    <property type="match status" value="1"/>
</dbReference>
<dbReference type="PANTHER" id="PTHR43179">
    <property type="entry name" value="RHAMNOSYLTRANSFERASE WBBL"/>
    <property type="match status" value="1"/>
</dbReference>
<dbReference type="InterPro" id="IPR029044">
    <property type="entry name" value="Nucleotide-diphossugar_trans"/>
</dbReference>
<proteinExistence type="predicted"/>
<gene>
    <name evidence="2" type="ORF">SAMN02745126_05797</name>
</gene>
<evidence type="ECO:0000313" key="3">
    <source>
        <dbReference type="Proteomes" id="UP000190092"/>
    </source>
</evidence>
<name>A0A1T4T6Z7_9HYPH</name>
<dbReference type="AlphaFoldDB" id="A0A1T4T6Z7"/>
<dbReference type="Gene3D" id="3.90.550.10">
    <property type="entry name" value="Spore Coat Polysaccharide Biosynthesis Protein SpsA, Chain A"/>
    <property type="match status" value="2"/>
</dbReference>
<evidence type="ECO:0000313" key="2">
    <source>
        <dbReference type="EMBL" id="SKA36270.1"/>
    </source>
</evidence>
<dbReference type="Proteomes" id="UP000190092">
    <property type="component" value="Unassembled WGS sequence"/>
</dbReference>
<dbReference type="SUPFAM" id="SSF53448">
    <property type="entry name" value="Nucleotide-diphospho-sugar transferases"/>
    <property type="match status" value="2"/>
</dbReference>